<keyword evidence="2" id="KW-0812">Transmembrane</keyword>
<evidence type="ECO:0000313" key="4">
    <source>
        <dbReference type="Proteomes" id="UP001160499"/>
    </source>
</evidence>
<evidence type="ECO:0000256" key="1">
    <source>
        <dbReference type="SAM" id="MobiDB-lite"/>
    </source>
</evidence>
<reference evidence="3 4" key="1">
    <citation type="submission" date="2023-04" db="EMBL/GenBank/DDBJ databases">
        <title>Forest soil microbial communities from Buena Vista Peninsula, Colon Province, Panama.</title>
        <authorList>
            <person name="Bouskill N."/>
        </authorList>
    </citation>
    <scope>NUCLEOTIDE SEQUENCE [LARGE SCALE GENOMIC DNA]</scope>
    <source>
        <strain evidence="3 4">GGS1</strain>
    </source>
</reference>
<keyword evidence="4" id="KW-1185">Reference proteome</keyword>
<organism evidence="3 4">
    <name type="scientific">Streptomyces pseudovenezuelae</name>
    <dbReference type="NCBI Taxonomy" id="67350"/>
    <lineage>
        <taxon>Bacteria</taxon>
        <taxon>Bacillati</taxon>
        <taxon>Actinomycetota</taxon>
        <taxon>Actinomycetes</taxon>
        <taxon>Kitasatosporales</taxon>
        <taxon>Streptomycetaceae</taxon>
        <taxon>Streptomyces</taxon>
        <taxon>Streptomyces aurantiacus group</taxon>
    </lineage>
</organism>
<feature type="transmembrane region" description="Helical" evidence="2">
    <location>
        <begin position="20"/>
        <end position="42"/>
    </location>
</feature>
<comment type="caution">
    <text evidence="3">The sequence shown here is derived from an EMBL/GenBank/DDBJ whole genome shotgun (WGS) entry which is preliminary data.</text>
</comment>
<accession>A0ABT6L941</accession>
<gene>
    <name evidence="3" type="ORF">M2283_000119</name>
</gene>
<keyword evidence="2" id="KW-0472">Membrane</keyword>
<name>A0ABT6L941_9ACTN</name>
<protein>
    <recommendedName>
        <fullName evidence="5">EfeO-type cupredoxin-like domain-containing protein</fullName>
    </recommendedName>
</protein>
<keyword evidence="2" id="KW-1133">Transmembrane helix</keyword>
<dbReference type="EMBL" id="JARXVH010000001">
    <property type="protein sequence ID" value="MDH6212840.1"/>
    <property type="molecule type" value="Genomic_DNA"/>
</dbReference>
<dbReference type="Proteomes" id="UP001160499">
    <property type="component" value="Unassembled WGS sequence"/>
</dbReference>
<evidence type="ECO:0000313" key="3">
    <source>
        <dbReference type="EMBL" id="MDH6212840.1"/>
    </source>
</evidence>
<sequence length="162" mass="17196">MITYVRPSEVRVPFSGLKVTPLRLTGAFVLVLVLALTGVLVARHSPGQARAADDGLRHTTVEVSAGHCGRGWTDPASGEQVFDLHNTSAGPAEVYLENPTSKAVYGEVEDIGPGTTRALTVRLGKGAYAFKCVPDDADAVTRPSVSARDAAVRRRRRSPSTT</sequence>
<evidence type="ECO:0000256" key="2">
    <source>
        <dbReference type="SAM" id="Phobius"/>
    </source>
</evidence>
<feature type="compositionally biased region" description="Basic residues" evidence="1">
    <location>
        <begin position="153"/>
        <end position="162"/>
    </location>
</feature>
<feature type="region of interest" description="Disordered" evidence="1">
    <location>
        <begin position="143"/>
        <end position="162"/>
    </location>
</feature>
<evidence type="ECO:0008006" key="5">
    <source>
        <dbReference type="Google" id="ProtNLM"/>
    </source>
</evidence>
<proteinExistence type="predicted"/>